<reference evidence="3" key="2">
    <citation type="submission" date="2014-08" db="EMBL/GenBank/DDBJ databases">
        <authorList>
            <person name="Wibberg D."/>
        </authorList>
    </citation>
    <scope>NUCLEOTIDE SEQUENCE</scope>
</reference>
<name>A0A090I9Y3_METFO</name>
<dbReference type="PANTHER" id="PTHR34504">
    <property type="entry name" value="ANTITOXIN HICB"/>
    <property type="match status" value="1"/>
</dbReference>
<dbReference type="EMBL" id="LN515531">
    <property type="protein sequence ID" value="CEA14192.1"/>
    <property type="molecule type" value="Genomic_DNA"/>
</dbReference>
<dbReference type="RefSeq" id="WP_197050487.1">
    <property type="nucleotide sequence ID" value="NZ_CP006933.1"/>
</dbReference>
<sequence>MYIMKRKYKVSVIVEHDKDGYFAFSPELQGCYTQGDTYEEVMANIKDAIKLHLEDRLESGEVIPEINSVCLASLEVEV</sequence>
<dbReference type="STRING" id="2162.BRM9_1185"/>
<evidence type="ECO:0000313" key="2">
    <source>
        <dbReference type="EMBL" id="AIS32000.1"/>
    </source>
</evidence>
<dbReference type="InterPro" id="IPR035069">
    <property type="entry name" value="TTHA1013/TTHA0281-like"/>
</dbReference>
<organism evidence="3">
    <name type="scientific">Methanobacterium formicicum</name>
    <dbReference type="NCBI Taxonomy" id="2162"/>
    <lineage>
        <taxon>Archaea</taxon>
        <taxon>Methanobacteriati</taxon>
        <taxon>Methanobacteriota</taxon>
        <taxon>Methanomada group</taxon>
        <taxon>Methanobacteria</taxon>
        <taxon>Methanobacteriales</taxon>
        <taxon>Methanobacteriaceae</taxon>
        <taxon>Methanobacterium</taxon>
    </lineage>
</organism>
<proteinExistence type="predicted"/>
<evidence type="ECO:0000313" key="3">
    <source>
        <dbReference type="EMBL" id="CEA14192.1"/>
    </source>
</evidence>
<dbReference type="KEGG" id="mfi:DSM1535_1867"/>
<feature type="domain" description="HicB-like antitoxin of toxin-antitoxin system" evidence="1">
    <location>
        <begin position="13"/>
        <end position="69"/>
    </location>
</feature>
<accession>A0A090I9Y3</accession>
<dbReference type="PANTHER" id="PTHR34504:SF2">
    <property type="entry name" value="UPF0150 PROTEIN SSL0259"/>
    <property type="match status" value="1"/>
</dbReference>
<dbReference type="SUPFAM" id="SSF143100">
    <property type="entry name" value="TTHA1013/TTHA0281-like"/>
    <property type="match status" value="1"/>
</dbReference>
<reference evidence="2 4" key="1">
    <citation type="submission" date="2013-12" db="EMBL/GenBank/DDBJ databases">
        <title>The complete genome sequence of Methanobacterium sp. BRM9.</title>
        <authorList>
            <consortium name="Pastoral Greenhouse Gas Research Consortium"/>
            <person name="Kelly W.J."/>
            <person name="Leahy S.C."/>
            <person name="Perry R."/>
            <person name="Li D."/>
            <person name="Altermann E."/>
            <person name="Lambie S.C."/>
            <person name="Attwood G.T."/>
        </authorList>
    </citation>
    <scope>NUCLEOTIDE SEQUENCE [LARGE SCALE GENOMIC DNA]</scope>
    <source>
        <strain evidence="2 4">BRM9</strain>
    </source>
</reference>
<dbReference type="AlphaFoldDB" id="A0A090I9Y3"/>
<evidence type="ECO:0000259" key="1">
    <source>
        <dbReference type="Pfam" id="PF15919"/>
    </source>
</evidence>
<dbReference type="KEGG" id="mfc:BRM9_1185"/>
<gene>
    <name evidence="2" type="ORF">BRM9_1185</name>
    <name evidence="3" type="ORF">DSM1535_1867</name>
</gene>
<evidence type="ECO:0000313" key="4">
    <source>
        <dbReference type="Proteomes" id="UP000029661"/>
    </source>
</evidence>
<dbReference type="OrthoDB" id="133743at2157"/>
<dbReference type="PATRIC" id="fig|2162.9.peg.1920"/>
<dbReference type="EMBL" id="CP006933">
    <property type="protein sequence ID" value="AIS32000.1"/>
    <property type="molecule type" value="Genomic_DNA"/>
</dbReference>
<dbReference type="Pfam" id="PF15919">
    <property type="entry name" value="HicB_lk_antitox"/>
    <property type="match status" value="1"/>
</dbReference>
<dbReference type="InterPro" id="IPR051404">
    <property type="entry name" value="TA_system_antitoxin"/>
</dbReference>
<dbReference type="GeneID" id="24792345"/>
<dbReference type="InterPro" id="IPR031807">
    <property type="entry name" value="HicB-like"/>
</dbReference>
<dbReference type="Gene3D" id="3.30.160.250">
    <property type="match status" value="1"/>
</dbReference>
<protein>
    <recommendedName>
        <fullName evidence="1">HicB-like antitoxin of toxin-antitoxin system domain-containing protein</fullName>
    </recommendedName>
</protein>
<dbReference type="Proteomes" id="UP000029661">
    <property type="component" value="Chromosome"/>
</dbReference>